<evidence type="ECO:0000313" key="3">
    <source>
        <dbReference type="Proteomes" id="UP000118079"/>
    </source>
</evidence>
<dbReference type="EMBL" id="AY823305">
    <property type="protein sequence ID" value="AAX32881.1"/>
    <property type="molecule type" value="Genomic_RNA"/>
</dbReference>
<proteinExistence type="predicted"/>
<feature type="region of interest" description="Disordered" evidence="1">
    <location>
        <begin position="114"/>
        <end position="193"/>
    </location>
</feature>
<evidence type="ECO:0000313" key="2">
    <source>
        <dbReference type="EMBL" id="AAX32881.1"/>
    </source>
</evidence>
<feature type="compositionally biased region" description="Low complexity" evidence="1">
    <location>
        <begin position="155"/>
        <end position="185"/>
    </location>
</feature>
<evidence type="ECO:0000256" key="1">
    <source>
        <dbReference type="SAM" id="MobiDB-lite"/>
    </source>
</evidence>
<accession>Q2VTJ6</accession>
<feature type="compositionally biased region" description="Polar residues" evidence="1">
    <location>
        <begin position="114"/>
        <end position="129"/>
    </location>
</feature>
<dbReference type="Proteomes" id="UP000118079">
    <property type="component" value="Segment"/>
</dbReference>
<feature type="compositionally biased region" description="Pro residues" evidence="1">
    <location>
        <begin position="144"/>
        <end position="154"/>
    </location>
</feature>
<reference evidence="2 3" key="1">
    <citation type="journal article" date="2005" name="Emerg. Infect. Dis.">
        <title>Porcine noroviruses related to human noroviruses.</title>
        <authorList>
            <person name="Wang Q.H."/>
            <person name="Han M.G."/>
            <person name="Cheetham S."/>
            <person name="Souza M."/>
            <person name="Funk J.A."/>
            <person name="Saif L.J."/>
        </authorList>
    </citation>
    <scope>NUCLEOTIDE SEQUENCE [LARGE SCALE GENOMIC DNA]</scope>
    <source>
        <strain evidence="2">OH-QW125/03/US</strain>
    </source>
</reference>
<feature type="compositionally biased region" description="Low complexity" evidence="1">
    <location>
        <begin position="222"/>
        <end position="241"/>
    </location>
</feature>
<name>Q2VTJ6_NORV</name>
<sequence length="275" mass="29427">MAGQIIAGIAADLFSSGLGSLINAGTNALNQKVEYDFNKKLQSASFAHDREMLQAQVAATRQLQQDMIKIKEDTLMLAGFSPSDAARGSVNAPMTKVLDWNGTRYWAPGAMRTSSYSGRFSSQVPQTTFYKEPPKIPSSQAKPNPRPDPKPPATQQPQSAPAPSGSSSGSGSVSSHSTQSTSLSTVRSPNSTLSRTASWVLSQNLEPFMPGSLNISGVTPPSDTFSSRSSVSSRSSLSGTVSTVPKEILDSWTPAFNTRRQPLFARLRRRGESQV</sequence>
<protein>
    <submittedName>
        <fullName evidence="2">VP2 small basic protein</fullName>
    </submittedName>
</protein>
<feature type="region of interest" description="Disordered" evidence="1">
    <location>
        <begin position="212"/>
        <end position="241"/>
    </location>
</feature>
<dbReference type="InterPro" id="IPR004278">
    <property type="entry name" value="VP2"/>
</dbReference>
<dbReference type="Pfam" id="PF03035">
    <property type="entry name" value="RNA_capsid"/>
    <property type="match status" value="1"/>
</dbReference>
<organism evidence="2 3">
    <name type="scientific">Norovirus swine/GII/OH-QW125/03/US</name>
    <dbReference type="NCBI Taxonomy" id="316620"/>
    <lineage>
        <taxon>Viruses</taxon>
        <taxon>Riboviria</taxon>
        <taxon>Orthornavirae</taxon>
        <taxon>Pisuviricota</taxon>
        <taxon>Pisoniviricetes</taxon>
        <taxon>Picornavirales</taxon>
        <taxon>Caliciviridae</taxon>
        <taxon>Norovirus</taxon>
        <taxon>Norovirus norwalkense</taxon>
        <taxon>Norwalk virus</taxon>
    </lineage>
</organism>